<dbReference type="PANTHER" id="PTHR47526:SF4">
    <property type="entry name" value="SWIM-TYPE DOMAIN-CONTAINING PROTEIN"/>
    <property type="match status" value="1"/>
</dbReference>
<dbReference type="InterPro" id="IPR007527">
    <property type="entry name" value="Znf_SWIM"/>
</dbReference>
<accession>A0A1X7TCW9</accession>
<keyword evidence="1" id="KW-0862">Zinc</keyword>
<dbReference type="PANTHER" id="PTHR47526">
    <property type="entry name" value="ATP-DEPENDENT DNA HELICASE"/>
    <property type="match status" value="1"/>
</dbReference>
<evidence type="ECO:0000256" key="1">
    <source>
        <dbReference type="PROSITE-ProRule" id="PRU00325"/>
    </source>
</evidence>
<name>A0A1X7TCW9_AMPQE</name>
<evidence type="ECO:0000313" key="3">
    <source>
        <dbReference type="EnsemblMetazoa" id="Aqu2.1.12433_001"/>
    </source>
</evidence>
<organism evidence="3">
    <name type="scientific">Amphimedon queenslandica</name>
    <name type="common">Sponge</name>
    <dbReference type="NCBI Taxonomy" id="400682"/>
    <lineage>
        <taxon>Eukaryota</taxon>
        <taxon>Metazoa</taxon>
        <taxon>Porifera</taxon>
        <taxon>Demospongiae</taxon>
        <taxon>Heteroscleromorpha</taxon>
        <taxon>Haplosclerida</taxon>
        <taxon>Niphatidae</taxon>
        <taxon>Amphimedon</taxon>
    </lineage>
</organism>
<reference evidence="3" key="1">
    <citation type="submission" date="2017-05" db="UniProtKB">
        <authorList>
            <consortium name="EnsemblMetazoa"/>
        </authorList>
    </citation>
    <scope>IDENTIFICATION</scope>
</reference>
<dbReference type="InParanoid" id="A0A1X7TCW9"/>
<keyword evidence="1" id="KW-0479">Metal-binding</keyword>
<dbReference type="OrthoDB" id="6779242at2759"/>
<dbReference type="GO" id="GO:0008270">
    <property type="term" value="F:zinc ion binding"/>
    <property type="evidence" value="ECO:0007669"/>
    <property type="project" value="UniProtKB-KW"/>
</dbReference>
<feature type="domain" description="SWIM-type" evidence="2">
    <location>
        <begin position="112"/>
        <end position="148"/>
    </location>
</feature>
<dbReference type="PROSITE" id="PS50966">
    <property type="entry name" value="ZF_SWIM"/>
    <property type="match status" value="1"/>
</dbReference>
<dbReference type="AlphaFoldDB" id="A0A1X7TCW9"/>
<keyword evidence="1" id="KW-0863">Zinc-finger</keyword>
<proteinExistence type="predicted"/>
<protein>
    <recommendedName>
        <fullName evidence="2">SWIM-type domain-containing protein</fullName>
    </recommendedName>
</protein>
<evidence type="ECO:0000259" key="2">
    <source>
        <dbReference type="PROSITE" id="PS50966"/>
    </source>
</evidence>
<dbReference type="EnsemblMetazoa" id="Aqu2.1.12433_001">
    <property type="protein sequence ID" value="Aqu2.1.12433_001"/>
    <property type="gene ID" value="Aqu2.1.12433"/>
</dbReference>
<sequence>MDARYQQKVDLLFQSKQKSIDPFKIQEENWVDDPTEWPPVEFGQIHTYLIESPGQFTKEKLKSYKSLLSYNYYISGWVKTVFMYSISGTNNCIVKAKVKPSQRLSDDPHEAWVGLIKTEGDIICAHCSCMAGCGETCSHVASILFKIEAYHRLELGKESCTSHPCVWNQAFVKKVQPCRIQDICFFKPKRGKSEQILNDHDKRMEERTQLRPDRPRLNMAEVLKTLHDCTSKCSVFTVIDGYGSVIANSSATDDLDDVNLPKQLYHLKDPDYSKLSASELDCKVLSTFDEIKVTPAEAQERADNCITLSFRIALFWTDVPIYHYKSNNAIF</sequence>